<comment type="caution">
    <text evidence="1">The sequence shown here is derived from an EMBL/GenBank/DDBJ whole genome shotgun (WGS) entry which is preliminary data.</text>
</comment>
<dbReference type="Proteomes" id="UP001482620">
    <property type="component" value="Unassembled WGS sequence"/>
</dbReference>
<evidence type="ECO:0000313" key="1">
    <source>
        <dbReference type="EMBL" id="MEQ2249686.1"/>
    </source>
</evidence>
<reference evidence="1 2" key="1">
    <citation type="submission" date="2021-06" db="EMBL/GenBank/DDBJ databases">
        <authorList>
            <person name="Palmer J.M."/>
        </authorList>
    </citation>
    <scope>NUCLEOTIDE SEQUENCE [LARGE SCALE GENOMIC DNA]</scope>
    <source>
        <strain evidence="2">if_2019</strain>
        <tissue evidence="1">Muscle</tissue>
    </source>
</reference>
<proteinExistence type="predicted"/>
<name>A0ABV0UY32_9TELE</name>
<dbReference type="EMBL" id="JAHRIQ010086107">
    <property type="protein sequence ID" value="MEQ2249686.1"/>
    <property type="molecule type" value="Genomic_DNA"/>
</dbReference>
<sequence>MTKFYTVAEALDLITMDCVTEVCAEDSSSEDKELLYSDMINDELGYVVLLLERKLQGGILTRRSDQHREEYHASPHTLPASHDTDRKHLQALTLNNKHSLCKNWTL</sequence>
<gene>
    <name evidence="1" type="ORF">ILYODFUR_031804</name>
</gene>
<organism evidence="1 2">
    <name type="scientific">Ilyodon furcidens</name>
    <name type="common">goldbreast splitfin</name>
    <dbReference type="NCBI Taxonomy" id="33524"/>
    <lineage>
        <taxon>Eukaryota</taxon>
        <taxon>Metazoa</taxon>
        <taxon>Chordata</taxon>
        <taxon>Craniata</taxon>
        <taxon>Vertebrata</taxon>
        <taxon>Euteleostomi</taxon>
        <taxon>Actinopterygii</taxon>
        <taxon>Neopterygii</taxon>
        <taxon>Teleostei</taxon>
        <taxon>Neoteleostei</taxon>
        <taxon>Acanthomorphata</taxon>
        <taxon>Ovalentaria</taxon>
        <taxon>Atherinomorphae</taxon>
        <taxon>Cyprinodontiformes</taxon>
        <taxon>Goodeidae</taxon>
        <taxon>Ilyodon</taxon>
    </lineage>
</organism>
<keyword evidence="2" id="KW-1185">Reference proteome</keyword>
<evidence type="ECO:0000313" key="2">
    <source>
        <dbReference type="Proteomes" id="UP001482620"/>
    </source>
</evidence>
<accession>A0ABV0UY32</accession>
<protein>
    <submittedName>
        <fullName evidence="1">Uncharacterized protein</fullName>
    </submittedName>
</protein>